<dbReference type="EMBL" id="JABSTQ010011435">
    <property type="protein sequence ID" value="KAG0411383.1"/>
    <property type="molecule type" value="Genomic_DNA"/>
</dbReference>
<protein>
    <submittedName>
        <fullName evidence="1">Uncharacterized protein</fullName>
    </submittedName>
</protein>
<comment type="caution">
    <text evidence="1">The sequence shown here is derived from an EMBL/GenBank/DDBJ whole genome shotgun (WGS) entry which is preliminary data.</text>
</comment>
<proteinExistence type="predicted"/>
<evidence type="ECO:0000313" key="1">
    <source>
        <dbReference type="EMBL" id="KAG0411383.1"/>
    </source>
</evidence>
<evidence type="ECO:0000313" key="2">
    <source>
        <dbReference type="Proteomes" id="UP000805193"/>
    </source>
</evidence>
<gene>
    <name evidence="1" type="ORF">HPB47_011489</name>
</gene>
<reference evidence="1 2" key="1">
    <citation type="journal article" date="2020" name="Cell">
        <title>Large-Scale Comparative Analyses of Tick Genomes Elucidate Their Genetic Diversity and Vector Capacities.</title>
        <authorList>
            <consortium name="Tick Genome and Microbiome Consortium (TIGMIC)"/>
            <person name="Jia N."/>
            <person name="Wang J."/>
            <person name="Shi W."/>
            <person name="Du L."/>
            <person name="Sun Y."/>
            <person name="Zhan W."/>
            <person name="Jiang J.F."/>
            <person name="Wang Q."/>
            <person name="Zhang B."/>
            <person name="Ji P."/>
            <person name="Bell-Sakyi L."/>
            <person name="Cui X.M."/>
            <person name="Yuan T.T."/>
            <person name="Jiang B.G."/>
            <person name="Yang W.F."/>
            <person name="Lam T.T."/>
            <person name="Chang Q.C."/>
            <person name="Ding S.J."/>
            <person name="Wang X.J."/>
            <person name="Zhu J.G."/>
            <person name="Ruan X.D."/>
            <person name="Zhao L."/>
            <person name="Wei J.T."/>
            <person name="Ye R.Z."/>
            <person name="Que T.C."/>
            <person name="Du C.H."/>
            <person name="Zhou Y.H."/>
            <person name="Cheng J.X."/>
            <person name="Dai P.F."/>
            <person name="Guo W.B."/>
            <person name="Han X.H."/>
            <person name="Huang E.J."/>
            <person name="Li L.F."/>
            <person name="Wei W."/>
            <person name="Gao Y.C."/>
            <person name="Liu J.Z."/>
            <person name="Shao H.Z."/>
            <person name="Wang X."/>
            <person name="Wang C.C."/>
            <person name="Yang T.C."/>
            <person name="Huo Q.B."/>
            <person name="Li W."/>
            <person name="Chen H.Y."/>
            <person name="Chen S.E."/>
            <person name="Zhou L.G."/>
            <person name="Ni X.B."/>
            <person name="Tian J.H."/>
            <person name="Sheng Y."/>
            <person name="Liu T."/>
            <person name="Pan Y.S."/>
            <person name="Xia L.Y."/>
            <person name="Li J."/>
            <person name="Zhao F."/>
            <person name="Cao W.C."/>
        </authorList>
    </citation>
    <scope>NUCLEOTIDE SEQUENCE [LARGE SCALE GENOMIC DNA]</scope>
    <source>
        <strain evidence="1">Iper-2018</strain>
    </source>
</reference>
<name>A0AC60NW53_IXOPE</name>
<dbReference type="Proteomes" id="UP000805193">
    <property type="component" value="Unassembled WGS sequence"/>
</dbReference>
<organism evidence="1 2">
    <name type="scientific">Ixodes persulcatus</name>
    <name type="common">Taiga tick</name>
    <dbReference type="NCBI Taxonomy" id="34615"/>
    <lineage>
        <taxon>Eukaryota</taxon>
        <taxon>Metazoa</taxon>
        <taxon>Ecdysozoa</taxon>
        <taxon>Arthropoda</taxon>
        <taxon>Chelicerata</taxon>
        <taxon>Arachnida</taxon>
        <taxon>Acari</taxon>
        <taxon>Parasitiformes</taxon>
        <taxon>Ixodida</taxon>
        <taxon>Ixodoidea</taxon>
        <taxon>Ixodidae</taxon>
        <taxon>Ixodinae</taxon>
        <taxon>Ixodes</taxon>
    </lineage>
</organism>
<keyword evidence="2" id="KW-1185">Reference proteome</keyword>
<accession>A0AC60NW53</accession>
<sequence>MRMPNAGALCFGFWTTTATREKEVTRSSSSFSKYGPGMDVLFGEVTKGLESNLDQEFKLVLQEYGLLEKFALLSRLEAEQEQYKGTRAWRPSGKPAEDAEAHWEDNSKEHANRLKALLRELEAENRRLEERVMLGRKQCLDISAEAEIAAMEMDRVRRPTGSFFRPLSVLPQQPNSCRGKPPRRMAWSFCA</sequence>